<proteinExistence type="predicted"/>
<organism evidence="1">
    <name type="scientific">Podoviridae sp. ctsNK10</name>
    <dbReference type="NCBI Taxonomy" id="2826582"/>
    <lineage>
        <taxon>Viruses</taxon>
        <taxon>Duplodnaviria</taxon>
        <taxon>Heunggongvirae</taxon>
        <taxon>Uroviricota</taxon>
        <taxon>Caudoviricetes</taxon>
    </lineage>
</organism>
<evidence type="ECO:0000313" key="1">
    <source>
        <dbReference type="EMBL" id="DAD95191.1"/>
    </source>
</evidence>
<accession>A0A8S5NLG6</accession>
<dbReference type="EMBL" id="BK015191">
    <property type="protein sequence ID" value="DAD95191.1"/>
    <property type="molecule type" value="Genomic_DNA"/>
</dbReference>
<reference evidence="1" key="1">
    <citation type="journal article" date="2021" name="Proc. Natl. Acad. Sci. U.S.A.">
        <title>A Catalog of Tens of Thousands of Viruses from Human Metagenomes Reveals Hidden Associations with Chronic Diseases.</title>
        <authorList>
            <person name="Tisza M.J."/>
            <person name="Buck C.B."/>
        </authorList>
    </citation>
    <scope>NUCLEOTIDE SEQUENCE</scope>
    <source>
        <strain evidence="1">CtsNK10</strain>
    </source>
</reference>
<protein>
    <submittedName>
        <fullName evidence="1">Uncharacterized protein</fullName>
    </submittedName>
</protein>
<name>A0A8S5NLG6_9CAUD</name>
<sequence length="33" mass="3866">MCTNISCTTNLWRFNTCYSNSIRVNSLRYTCIS</sequence>